<feature type="domain" description="Cas12f1-like TNB" evidence="2">
    <location>
        <begin position="9"/>
        <end position="73"/>
    </location>
</feature>
<comment type="caution">
    <text evidence="3">The sequence shown here is derived from an EMBL/GenBank/DDBJ whole genome shotgun (WGS) entry which is preliminary data.</text>
</comment>
<proteinExistence type="predicted"/>
<keyword evidence="4" id="KW-1185">Reference proteome</keyword>
<dbReference type="Pfam" id="PF07282">
    <property type="entry name" value="Cas12f1-like_TNB"/>
    <property type="match status" value="1"/>
</dbReference>
<reference evidence="3" key="1">
    <citation type="journal article" date="2024" name="Int. J. Syst. Evol. Microbiol.">
        <title>Polycladomyces zharkentensis sp. nov., a novel thermophilic cellulose- and starch-degrading member of the Bacillota from a geothermal aquifer in Kazakhstan.</title>
        <authorList>
            <person name="Mashzhan A."/>
            <person name="Kistaubayeva A."/>
            <person name="Javier-Lopez R."/>
            <person name="Bissenova U."/>
            <person name="Bissenbay A."/>
            <person name="Birkeland N.K."/>
        </authorList>
    </citation>
    <scope>NUCLEOTIDE SEQUENCE</scope>
    <source>
        <strain evidence="3">ZKZ2T</strain>
    </source>
</reference>
<evidence type="ECO:0000313" key="3">
    <source>
        <dbReference type="EMBL" id="MBN2910202.1"/>
    </source>
</evidence>
<evidence type="ECO:0000259" key="2">
    <source>
        <dbReference type="Pfam" id="PF07282"/>
    </source>
</evidence>
<keyword evidence="1" id="KW-0238">DNA-binding</keyword>
<protein>
    <submittedName>
        <fullName evidence="3">Transposase</fullName>
    </submittedName>
</protein>
<accession>A0ABS2WKV8</accession>
<sequence length="110" mass="12325">MLYLHFRVFYRLKEMIRCKAGMAGIRVEIVNPEYTSQTCECGHRDKANRSSIRFKCRQCGYTIRAVLSGAIHIAKAGTLVIPRALPLVADVPPVRVHANRVGRADDTALD</sequence>
<dbReference type="Proteomes" id="UP001177120">
    <property type="component" value="Unassembled WGS sequence"/>
</dbReference>
<dbReference type="InterPro" id="IPR010095">
    <property type="entry name" value="Cas12f1-like_TNB"/>
</dbReference>
<name>A0ABS2WKV8_9BACL</name>
<gene>
    <name evidence="3" type="ORF">JQC72_11885</name>
</gene>
<dbReference type="EMBL" id="JAFHAP010000010">
    <property type="protein sequence ID" value="MBN2910202.1"/>
    <property type="molecule type" value="Genomic_DNA"/>
</dbReference>
<evidence type="ECO:0000256" key="1">
    <source>
        <dbReference type="ARBA" id="ARBA00023125"/>
    </source>
</evidence>
<evidence type="ECO:0000313" key="4">
    <source>
        <dbReference type="Proteomes" id="UP001177120"/>
    </source>
</evidence>
<organism evidence="3 4">
    <name type="scientific">Polycladomyces zharkentensis</name>
    <dbReference type="NCBI Taxonomy" id="2807616"/>
    <lineage>
        <taxon>Bacteria</taxon>
        <taxon>Bacillati</taxon>
        <taxon>Bacillota</taxon>
        <taxon>Bacilli</taxon>
        <taxon>Bacillales</taxon>
        <taxon>Thermoactinomycetaceae</taxon>
        <taxon>Polycladomyces</taxon>
    </lineage>
</organism>